<organism evidence="2 3">
    <name type="scientific">Streptomyces macrolidinus</name>
    <dbReference type="NCBI Taxonomy" id="2952607"/>
    <lineage>
        <taxon>Bacteria</taxon>
        <taxon>Bacillati</taxon>
        <taxon>Actinomycetota</taxon>
        <taxon>Actinomycetes</taxon>
        <taxon>Kitasatosporales</taxon>
        <taxon>Streptomycetaceae</taxon>
        <taxon>Streptomyces</taxon>
    </lineage>
</organism>
<accession>A0ABT0Z6V6</accession>
<evidence type="ECO:0000256" key="1">
    <source>
        <dbReference type="SAM" id="Phobius"/>
    </source>
</evidence>
<comment type="caution">
    <text evidence="2">The sequence shown here is derived from an EMBL/GenBank/DDBJ whole genome shotgun (WGS) entry which is preliminary data.</text>
</comment>
<sequence length="138" mass="14699">MERRRNSHPEAAGCLALVAGGLAGYGSYRLSRAARRACAVLLREHPSIFDLWTWEAPLTIVAASFTGLAAWAVPAVALRRCGSGAVRRTAPALSFLVVLAAFTPAHFAWFGTPMGMGSDTGACPADHVPPWWPAWLPS</sequence>
<feature type="transmembrane region" description="Helical" evidence="1">
    <location>
        <begin position="90"/>
        <end position="110"/>
    </location>
</feature>
<protein>
    <recommendedName>
        <fullName evidence="4">Integral membrane protein</fullName>
    </recommendedName>
</protein>
<proteinExistence type="predicted"/>
<dbReference type="EMBL" id="JAMWMR010000001">
    <property type="protein sequence ID" value="MCN9239495.1"/>
    <property type="molecule type" value="Genomic_DNA"/>
</dbReference>
<evidence type="ECO:0008006" key="4">
    <source>
        <dbReference type="Google" id="ProtNLM"/>
    </source>
</evidence>
<dbReference type="RefSeq" id="WP_252421578.1">
    <property type="nucleotide sequence ID" value="NZ_JAMWMR010000001.1"/>
</dbReference>
<name>A0ABT0Z6V6_9ACTN</name>
<gene>
    <name evidence="2" type="ORF">NGF19_01630</name>
</gene>
<keyword evidence="3" id="KW-1185">Reference proteome</keyword>
<keyword evidence="1" id="KW-1133">Transmembrane helix</keyword>
<reference evidence="2 3" key="1">
    <citation type="submission" date="2022-05" db="EMBL/GenBank/DDBJ databases">
        <title>Streptomyces sp. nov. RY43-2 isolated from soil of a peat swamp forest.</title>
        <authorList>
            <person name="Kanchanasin P."/>
            <person name="Tanasupawat S."/>
            <person name="Phongsopitanun W."/>
        </authorList>
    </citation>
    <scope>NUCLEOTIDE SEQUENCE [LARGE SCALE GENOMIC DNA]</scope>
    <source>
        <strain evidence="2 3">RY43-2</strain>
    </source>
</reference>
<evidence type="ECO:0000313" key="2">
    <source>
        <dbReference type="EMBL" id="MCN9239495.1"/>
    </source>
</evidence>
<evidence type="ECO:0000313" key="3">
    <source>
        <dbReference type="Proteomes" id="UP001523219"/>
    </source>
</evidence>
<keyword evidence="1" id="KW-0812">Transmembrane</keyword>
<feature type="transmembrane region" description="Helical" evidence="1">
    <location>
        <begin position="57"/>
        <end position="78"/>
    </location>
</feature>
<keyword evidence="1" id="KW-0472">Membrane</keyword>
<dbReference type="Proteomes" id="UP001523219">
    <property type="component" value="Unassembled WGS sequence"/>
</dbReference>